<evidence type="ECO:0000256" key="1">
    <source>
        <dbReference type="ARBA" id="ARBA00004442"/>
    </source>
</evidence>
<dbReference type="SUPFAM" id="SSF48452">
    <property type="entry name" value="TPR-like"/>
    <property type="match status" value="1"/>
</dbReference>
<dbReference type="InterPro" id="IPR011990">
    <property type="entry name" value="TPR-like_helical_dom_sf"/>
</dbReference>
<keyword evidence="5" id="KW-0998">Cell outer membrane</keyword>
<sequence>MKPLTIKIYFIAAALSVLASCSKLNEQPFSSIFTDQFYKTASDAEAALTAAYSPISGLYNTAAICASDWSADQIYPRPVVGRNTLTLFNYDANYTTQKSFSRQFESPQQIWESCYQGIEKVNWVLAKVPNTQMDVARRDQIMGEAYFLRAFYHWTLTKNFGDVILKTSASNSLTNAVVAKSTQADIYKQVFADLDVAVNSLPSYSSALQKGRTCKEVALLLYAKAALYSGNWPLAFEKAQAVRSSNKYTLMAEVTDLYNVAREDVARQENMWAFECESATPGLSNQMLSLYGPKNSDGPAYGASTFGSAFAYQAFFDSFDPSDARRKLLDTFYVNKSGQVVHQKDITPITPKGVLVKKYMDANSVGISGTINVPIFRFADAFLIAAEAEARQNGATKVAYDLIHEIRFRAHVDDLPQGLSKDQFIEAVLQERSWEFFAEGDRWYDLTRTGKFLTVIPAAVNDVYPVRAPQAKHKYFPIPQDEINANVSIQQNDPWK</sequence>
<organism evidence="9 10">
    <name type="scientific">Filimonas effusa</name>
    <dbReference type="NCBI Taxonomy" id="2508721"/>
    <lineage>
        <taxon>Bacteria</taxon>
        <taxon>Pseudomonadati</taxon>
        <taxon>Bacteroidota</taxon>
        <taxon>Chitinophagia</taxon>
        <taxon>Chitinophagales</taxon>
        <taxon>Chitinophagaceae</taxon>
        <taxon>Filimonas</taxon>
    </lineage>
</organism>
<name>A0A4Q1DA00_9BACT</name>
<protein>
    <submittedName>
        <fullName evidence="9">RagB/SusD family nutrient uptake outer membrane protein</fullName>
    </submittedName>
</protein>
<evidence type="ECO:0000256" key="5">
    <source>
        <dbReference type="ARBA" id="ARBA00023237"/>
    </source>
</evidence>
<keyword evidence="10" id="KW-1185">Reference proteome</keyword>
<keyword evidence="4" id="KW-0472">Membrane</keyword>
<dbReference type="AlphaFoldDB" id="A0A4Q1DA00"/>
<comment type="subcellular location">
    <subcellularLocation>
        <location evidence="1">Cell outer membrane</location>
    </subcellularLocation>
</comment>
<dbReference type="InterPro" id="IPR012944">
    <property type="entry name" value="SusD_RagB_dom"/>
</dbReference>
<dbReference type="RefSeq" id="WP_129001947.1">
    <property type="nucleotide sequence ID" value="NZ_SDHZ01000001.1"/>
</dbReference>
<dbReference type="GO" id="GO:0009279">
    <property type="term" value="C:cell outer membrane"/>
    <property type="evidence" value="ECO:0007669"/>
    <property type="project" value="UniProtKB-SubCell"/>
</dbReference>
<dbReference type="OrthoDB" id="636214at2"/>
<dbReference type="Proteomes" id="UP000290545">
    <property type="component" value="Unassembled WGS sequence"/>
</dbReference>
<dbReference type="PROSITE" id="PS51257">
    <property type="entry name" value="PROKAR_LIPOPROTEIN"/>
    <property type="match status" value="1"/>
</dbReference>
<evidence type="ECO:0000256" key="3">
    <source>
        <dbReference type="ARBA" id="ARBA00022729"/>
    </source>
</evidence>
<gene>
    <name evidence="9" type="ORF">ESB13_05155</name>
</gene>
<feature type="signal peptide" evidence="6">
    <location>
        <begin position="1"/>
        <end position="19"/>
    </location>
</feature>
<evidence type="ECO:0000256" key="6">
    <source>
        <dbReference type="SAM" id="SignalP"/>
    </source>
</evidence>
<proteinExistence type="inferred from homology"/>
<dbReference type="InterPro" id="IPR033985">
    <property type="entry name" value="SusD-like_N"/>
</dbReference>
<comment type="similarity">
    <text evidence="2">Belongs to the SusD family.</text>
</comment>
<feature type="domain" description="RagB/SusD" evidence="7">
    <location>
        <begin position="344"/>
        <end position="495"/>
    </location>
</feature>
<reference evidence="9 10" key="1">
    <citation type="submission" date="2019-01" db="EMBL/GenBank/DDBJ databases">
        <title>Filimonas sp. strain TTM-71.</title>
        <authorList>
            <person name="Chen W.-M."/>
        </authorList>
    </citation>
    <scope>NUCLEOTIDE SEQUENCE [LARGE SCALE GENOMIC DNA]</scope>
    <source>
        <strain evidence="9 10">TTM-71</strain>
    </source>
</reference>
<evidence type="ECO:0000256" key="4">
    <source>
        <dbReference type="ARBA" id="ARBA00023136"/>
    </source>
</evidence>
<evidence type="ECO:0000313" key="9">
    <source>
        <dbReference type="EMBL" id="RXK86197.1"/>
    </source>
</evidence>
<dbReference type="Pfam" id="PF14322">
    <property type="entry name" value="SusD-like_3"/>
    <property type="match status" value="1"/>
</dbReference>
<dbReference type="Gene3D" id="1.25.40.390">
    <property type="match status" value="1"/>
</dbReference>
<dbReference type="EMBL" id="SDHZ01000001">
    <property type="protein sequence ID" value="RXK86197.1"/>
    <property type="molecule type" value="Genomic_DNA"/>
</dbReference>
<dbReference type="Pfam" id="PF07980">
    <property type="entry name" value="SusD_RagB"/>
    <property type="match status" value="1"/>
</dbReference>
<keyword evidence="3 6" id="KW-0732">Signal</keyword>
<comment type="caution">
    <text evidence="9">The sequence shown here is derived from an EMBL/GenBank/DDBJ whole genome shotgun (WGS) entry which is preliminary data.</text>
</comment>
<feature type="chain" id="PRO_5020759345" evidence="6">
    <location>
        <begin position="20"/>
        <end position="496"/>
    </location>
</feature>
<evidence type="ECO:0000259" key="8">
    <source>
        <dbReference type="Pfam" id="PF14322"/>
    </source>
</evidence>
<accession>A0A4Q1DA00</accession>
<evidence type="ECO:0000259" key="7">
    <source>
        <dbReference type="Pfam" id="PF07980"/>
    </source>
</evidence>
<evidence type="ECO:0000313" key="10">
    <source>
        <dbReference type="Proteomes" id="UP000290545"/>
    </source>
</evidence>
<feature type="domain" description="SusD-like N-terminal" evidence="8">
    <location>
        <begin position="89"/>
        <end position="220"/>
    </location>
</feature>
<evidence type="ECO:0000256" key="2">
    <source>
        <dbReference type="ARBA" id="ARBA00006275"/>
    </source>
</evidence>